<accession>A0A5J9T3N9</accession>
<dbReference type="Gramene" id="TVU05991">
    <property type="protein sequence ID" value="TVU05991"/>
    <property type="gene ID" value="EJB05_49178"/>
</dbReference>
<keyword evidence="1" id="KW-0812">Transmembrane</keyword>
<evidence type="ECO:0000313" key="4">
    <source>
        <dbReference type="EMBL" id="TVU05991.1"/>
    </source>
</evidence>
<organism evidence="3 5">
    <name type="scientific">Eragrostis curvula</name>
    <name type="common">weeping love grass</name>
    <dbReference type="NCBI Taxonomy" id="38414"/>
    <lineage>
        <taxon>Eukaryota</taxon>
        <taxon>Viridiplantae</taxon>
        <taxon>Streptophyta</taxon>
        <taxon>Embryophyta</taxon>
        <taxon>Tracheophyta</taxon>
        <taxon>Spermatophyta</taxon>
        <taxon>Magnoliopsida</taxon>
        <taxon>Liliopsida</taxon>
        <taxon>Poales</taxon>
        <taxon>Poaceae</taxon>
        <taxon>PACMAD clade</taxon>
        <taxon>Chloridoideae</taxon>
        <taxon>Eragrostideae</taxon>
        <taxon>Eragrostidinae</taxon>
        <taxon>Eragrostis</taxon>
    </lineage>
</organism>
<gene>
    <name evidence="3" type="ORF">EJB05_49167</name>
    <name evidence="4" type="ORF">EJB05_49178</name>
    <name evidence="2" type="ORF">EJB05_53913</name>
</gene>
<dbReference type="EMBL" id="RWGY01000051">
    <property type="protein sequence ID" value="TVU05991.1"/>
    <property type="molecule type" value="Genomic_DNA"/>
</dbReference>
<feature type="transmembrane region" description="Helical" evidence="1">
    <location>
        <begin position="150"/>
        <end position="176"/>
    </location>
</feature>
<dbReference type="Proteomes" id="UP000324897">
    <property type="component" value="Unassembled WGS sequence"/>
</dbReference>
<dbReference type="AlphaFoldDB" id="A0A5J9T3N9"/>
<reference evidence="3 5" key="1">
    <citation type="journal article" date="2019" name="Sci. Rep.">
        <title>A high-quality genome of Eragrostis curvula grass provides insights into Poaceae evolution and supports new strategies to enhance forage quality.</title>
        <authorList>
            <person name="Carballo J."/>
            <person name="Santos B.A.C.M."/>
            <person name="Zappacosta D."/>
            <person name="Garbus I."/>
            <person name="Selva J.P."/>
            <person name="Gallo C.A."/>
            <person name="Diaz A."/>
            <person name="Albertini E."/>
            <person name="Caccamo M."/>
            <person name="Echenique V."/>
        </authorList>
    </citation>
    <scope>NUCLEOTIDE SEQUENCE [LARGE SCALE GENOMIC DNA]</scope>
    <source>
        <strain evidence="5">cv. Victoria</strain>
        <tissue evidence="3">Leaf</tissue>
    </source>
</reference>
<dbReference type="EMBL" id="RWGY01000563">
    <property type="protein sequence ID" value="TVU00644.1"/>
    <property type="molecule type" value="Genomic_DNA"/>
</dbReference>
<protein>
    <submittedName>
        <fullName evidence="3">Uncharacterized protein</fullName>
    </submittedName>
</protein>
<keyword evidence="1" id="KW-1133">Transmembrane helix</keyword>
<dbReference type="EMBL" id="RWGY01000051">
    <property type="protein sequence ID" value="TVU05980.1"/>
    <property type="molecule type" value="Genomic_DNA"/>
</dbReference>
<evidence type="ECO:0000256" key="1">
    <source>
        <dbReference type="SAM" id="Phobius"/>
    </source>
</evidence>
<sequence length="199" mass="21775">MALLPSDAHFFFRAAIAWTFSFTALLAIVRGWVGGRGFRAKKTNLGALVWSSLLAQDALRQRLAVRWNIPAEQPRRCSSSGGLPAVVELVLTDDAYIWMLVRGAVVCVFAAGVLAIFHGVGVAMAEAISWRMSPARPRERGRRGVRGRKVQFRLVLEIVLFISSVFSCVVCVPALFLEYMTAAARVRGCCYATVAVPCV</sequence>
<keyword evidence="1" id="KW-0472">Membrane</keyword>
<dbReference type="Gramene" id="TVU05980">
    <property type="protein sequence ID" value="TVU05980"/>
    <property type="gene ID" value="EJB05_49167"/>
</dbReference>
<comment type="caution">
    <text evidence="3">The sequence shown here is derived from an EMBL/GenBank/DDBJ whole genome shotgun (WGS) entry which is preliminary data.</text>
</comment>
<keyword evidence="5" id="KW-1185">Reference proteome</keyword>
<evidence type="ECO:0000313" key="2">
    <source>
        <dbReference type="EMBL" id="TVU00644.1"/>
    </source>
</evidence>
<feature type="transmembrane region" description="Helical" evidence="1">
    <location>
        <begin position="96"/>
        <end position="129"/>
    </location>
</feature>
<proteinExistence type="predicted"/>
<dbReference type="Gramene" id="TVU00644">
    <property type="protein sequence ID" value="TVU00644"/>
    <property type="gene ID" value="EJB05_53913"/>
</dbReference>
<feature type="transmembrane region" description="Helical" evidence="1">
    <location>
        <begin position="12"/>
        <end position="33"/>
    </location>
</feature>
<evidence type="ECO:0000313" key="3">
    <source>
        <dbReference type="EMBL" id="TVU05980.1"/>
    </source>
</evidence>
<name>A0A5J9T3N9_9POAL</name>
<evidence type="ECO:0000313" key="5">
    <source>
        <dbReference type="Proteomes" id="UP000324897"/>
    </source>
</evidence>